<dbReference type="PANTHER" id="PTHR30390">
    <property type="entry name" value="SEDOHEPTULOSE 7-PHOSPHATE ISOMERASE / DNAA INITIATOR-ASSOCIATING FACTOR FOR REPLICATION INITIATION"/>
    <property type="match status" value="1"/>
</dbReference>
<dbReference type="PROSITE" id="PS51464">
    <property type="entry name" value="SIS"/>
    <property type="match status" value="1"/>
</dbReference>
<keyword evidence="3" id="KW-1185">Reference proteome</keyword>
<dbReference type="Proteomes" id="UP001060414">
    <property type="component" value="Chromosome"/>
</dbReference>
<dbReference type="InterPro" id="IPR001347">
    <property type="entry name" value="SIS_dom"/>
</dbReference>
<gene>
    <name evidence="2" type="ORF">L9S41_09460</name>
</gene>
<sequence length="192" mass="21142">MSQERITQSLQQHTALLETFVRDQGAELERLAQVLVASFHAGGRLFVLGSGQFAAVANLVASLFNFRLSLERPQLPAISLSHDPLLALALAREEQAGQYFSRQLRTLGRRGDVVLALCGVPRDEAVEEALAMARQNGNPVAVFFHGREEEYFGERPDHFFLLETESLASALEAALFCGRLACELVEAELFGL</sequence>
<proteinExistence type="predicted"/>
<protein>
    <submittedName>
        <fullName evidence="2">SIS domain-containing protein</fullName>
    </submittedName>
</protein>
<accession>A0ABY5ZJ09</accession>
<evidence type="ECO:0000313" key="2">
    <source>
        <dbReference type="EMBL" id="UWZ77930.1"/>
    </source>
</evidence>
<evidence type="ECO:0000259" key="1">
    <source>
        <dbReference type="PROSITE" id="PS51464"/>
    </source>
</evidence>
<dbReference type="EMBL" id="CP092109">
    <property type="protein sequence ID" value="UWZ77930.1"/>
    <property type="molecule type" value="Genomic_DNA"/>
</dbReference>
<dbReference type="InterPro" id="IPR050099">
    <property type="entry name" value="SIS_GmhA/DiaA_subfam"/>
</dbReference>
<evidence type="ECO:0000313" key="3">
    <source>
        <dbReference type="Proteomes" id="UP001060414"/>
    </source>
</evidence>
<dbReference type="InterPro" id="IPR046348">
    <property type="entry name" value="SIS_dom_sf"/>
</dbReference>
<dbReference type="Pfam" id="PF13580">
    <property type="entry name" value="SIS_2"/>
    <property type="match status" value="1"/>
</dbReference>
<dbReference type="Gene3D" id="3.40.50.10490">
    <property type="entry name" value="Glucose-6-phosphate isomerase like protein, domain 1"/>
    <property type="match status" value="1"/>
</dbReference>
<dbReference type="RefSeq" id="WP_260746278.1">
    <property type="nucleotide sequence ID" value="NZ_CP092109.1"/>
</dbReference>
<feature type="domain" description="SIS" evidence="1">
    <location>
        <begin position="35"/>
        <end position="192"/>
    </location>
</feature>
<organism evidence="2 3">
    <name type="scientific">Geoalkalibacter halelectricus</name>
    <dbReference type="NCBI Taxonomy" id="2847045"/>
    <lineage>
        <taxon>Bacteria</taxon>
        <taxon>Pseudomonadati</taxon>
        <taxon>Thermodesulfobacteriota</taxon>
        <taxon>Desulfuromonadia</taxon>
        <taxon>Desulfuromonadales</taxon>
        <taxon>Geoalkalibacteraceae</taxon>
        <taxon>Geoalkalibacter</taxon>
    </lineage>
</organism>
<name>A0ABY5ZJ09_9BACT</name>
<reference evidence="2" key="1">
    <citation type="journal article" date="2022" name="Environ. Microbiol.">
        <title>Geoalkalibacter halelectricus SAP #1 sp. nov. possessing extracellular electron transfer and mineral#reducing capabilities from a haloalkaline environment.</title>
        <authorList>
            <person name="Yadav S."/>
            <person name="Singh R."/>
            <person name="Sundharam S.S."/>
            <person name="Chaudhary S."/>
            <person name="Krishnamurthi S."/>
            <person name="Patil S.A."/>
        </authorList>
    </citation>
    <scope>NUCLEOTIDE SEQUENCE</scope>
    <source>
        <strain evidence="2">SAP-1</strain>
    </source>
</reference>
<dbReference type="SUPFAM" id="SSF53697">
    <property type="entry name" value="SIS domain"/>
    <property type="match status" value="1"/>
</dbReference>